<comment type="caution">
    <text evidence="11">The sequence shown here is derived from an EMBL/GenBank/DDBJ whole genome shotgun (WGS) entry which is preliminary data.</text>
</comment>
<dbReference type="AlphaFoldDB" id="A0A811LJ66"/>
<keyword evidence="8 10" id="KW-0333">Golgi apparatus</keyword>
<dbReference type="PANTHER" id="PTHR11214">
    <property type="entry name" value="BETA-1,3-N-ACETYLGLUCOSAMINYLTRANSFERASE"/>
    <property type="match status" value="1"/>
</dbReference>
<evidence type="ECO:0000256" key="6">
    <source>
        <dbReference type="ARBA" id="ARBA00022968"/>
    </source>
</evidence>
<comment type="similarity">
    <text evidence="2 10">Belongs to the glycosyltransferase 31 family.</text>
</comment>
<evidence type="ECO:0000256" key="5">
    <source>
        <dbReference type="ARBA" id="ARBA00022692"/>
    </source>
</evidence>
<evidence type="ECO:0000313" key="11">
    <source>
        <dbReference type="EMBL" id="CAD5229625.1"/>
    </source>
</evidence>
<accession>A0A811LJ66</accession>
<dbReference type="Proteomes" id="UP000783686">
    <property type="component" value="Unassembled WGS sequence"/>
</dbReference>
<sequence>MAVFTLRSHLRPVTSKLLFLVISSSLLYGFYYYNNNKHYECPTVSKLSLLRHYPIFGYNPYPQIQSTPKHNIPLNVTYPILSTTLTKGLKIAWIIHSSPGNFRERQYIRSEYLDQKTEIVPFFVILRSNTTTVNEDVHAEFRRYNDIILVHNIEDDYHNITHKIRAWIPFLHKLRPKVVLKTDDDVMINWNGMSMMLNQMKDLRNTVLCRVYSEGQVVRNSASKWYLSKEEYSDTSLGTYCQGMVMMFTGDLVNTMVENMDKVQYLWMDDWYLSRALLNGSQTFYIDIGRHYLSTNTEHEVQSFLKSPREIYFAHFRTSYRYELTERKAIWNKIKQAMC</sequence>
<dbReference type="EMBL" id="CAJFDH010000006">
    <property type="protein sequence ID" value="CAD5229625.1"/>
    <property type="molecule type" value="Genomic_DNA"/>
</dbReference>
<name>A0A811LJ66_9BILA</name>
<keyword evidence="5" id="KW-0812">Transmembrane</keyword>
<dbReference type="PANTHER" id="PTHR11214:SF364">
    <property type="entry name" value="HEXOSYLTRANSFERASE"/>
    <property type="match status" value="1"/>
</dbReference>
<dbReference type="GO" id="GO:0016758">
    <property type="term" value="F:hexosyltransferase activity"/>
    <property type="evidence" value="ECO:0007669"/>
    <property type="project" value="InterPro"/>
</dbReference>
<keyword evidence="6" id="KW-0735">Signal-anchor</keyword>
<dbReference type="Proteomes" id="UP000614601">
    <property type="component" value="Unassembled WGS sequence"/>
</dbReference>
<dbReference type="EC" id="2.4.1.-" evidence="10"/>
<dbReference type="GO" id="GO:0000139">
    <property type="term" value="C:Golgi membrane"/>
    <property type="evidence" value="ECO:0007669"/>
    <property type="project" value="UniProtKB-SubCell"/>
</dbReference>
<dbReference type="Pfam" id="PF01762">
    <property type="entry name" value="Galactosyl_T"/>
    <property type="match status" value="1"/>
</dbReference>
<keyword evidence="12" id="KW-1185">Reference proteome</keyword>
<dbReference type="Gene3D" id="3.90.550.50">
    <property type="match status" value="1"/>
</dbReference>
<organism evidence="11 12">
    <name type="scientific">Bursaphelenchus okinawaensis</name>
    <dbReference type="NCBI Taxonomy" id="465554"/>
    <lineage>
        <taxon>Eukaryota</taxon>
        <taxon>Metazoa</taxon>
        <taxon>Ecdysozoa</taxon>
        <taxon>Nematoda</taxon>
        <taxon>Chromadorea</taxon>
        <taxon>Rhabditida</taxon>
        <taxon>Tylenchina</taxon>
        <taxon>Tylenchomorpha</taxon>
        <taxon>Aphelenchoidea</taxon>
        <taxon>Aphelenchoididae</taxon>
        <taxon>Bursaphelenchus</taxon>
    </lineage>
</organism>
<evidence type="ECO:0000256" key="8">
    <source>
        <dbReference type="ARBA" id="ARBA00023034"/>
    </source>
</evidence>
<comment type="subcellular location">
    <subcellularLocation>
        <location evidence="1 10">Golgi apparatus membrane</location>
        <topology evidence="1 10">Single-pass type II membrane protein</topology>
    </subcellularLocation>
</comment>
<keyword evidence="3 10" id="KW-0328">Glycosyltransferase</keyword>
<dbReference type="InterPro" id="IPR002659">
    <property type="entry name" value="Glyco_trans_31"/>
</dbReference>
<keyword evidence="7" id="KW-1133">Transmembrane helix</keyword>
<evidence type="ECO:0000256" key="9">
    <source>
        <dbReference type="ARBA" id="ARBA00023136"/>
    </source>
</evidence>
<dbReference type="GO" id="GO:0006493">
    <property type="term" value="P:protein O-linked glycosylation"/>
    <property type="evidence" value="ECO:0007669"/>
    <property type="project" value="TreeGrafter"/>
</dbReference>
<evidence type="ECO:0000256" key="3">
    <source>
        <dbReference type="ARBA" id="ARBA00022676"/>
    </source>
</evidence>
<evidence type="ECO:0000256" key="10">
    <source>
        <dbReference type="RuleBase" id="RU363063"/>
    </source>
</evidence>
<keyword evidence="4" id="KW-0808">Transferase</keyword>
<proteinExistence type="inferred from homology"/>
<evidence type="ECO:0000256" key="4">
    <source>
        <dbReference type="ARBA" id="ARBA00022679"/>
    </source>
</evidence>
<gene>
    <name evidence="11" type="ORF">BOKJ2_LOCUS13684</name>
</gene>
<evidence type="ECO:0000256" key="7">
    <source>
        <dbReference type="ARBA" id="ARBA00022989"/>
    </source>
</evidence>
<evidence type="ECO:0000256" key="2">
    <source>
        <dbReference type="ARBA" id="ARBA00008661"/>
    </source>
</evidence>
<evidence type="ECO:0000256" key="1">
    <source>
        <dbReference type="ARBA" id="ARBA00004323"/>
    </source>
</evidence>
<protein>
    <recommendedName>
        <fullName evidence="10">Hexosyltransferase</fullName>
        <ecNumber evidence="10">2.4.1.-</ecNumber>
    </recommendedName>
</protein>
<keyword evidence="9" id="KW-0472">Membrane</keyword>
<reference evidence="11" key="1">
    <citation type="submission" date="2020-09" db="EMBL/GenBank/DDBJ databases">
        <authorList>
            <person name="Kikuchi T."/>
        </authorList>
    </citation>
    <scope>NUCLEOTIDE SEQUENCE</scope>
    <source>
        <strain evidence="11">SH1</strain>
    </source>
</reference>
<evidence type="ECO:0000313" key="12">
    <source>
        <dbReference type="Proteomes" id="UP000614601"/>
    </source>
</evidence>
<dbReference type="OrthoDB" id="6381420at2759"/>
<dbReference type="EMBL" id="CAJFCW020000006">
    <property type="protein sequence ID" value="CAG9127107.1"/>
    <property type="molecule type" value="Genomic_DNA"/>
</dbReference>